<sequence>MSEPYSFADMLARHAQAGRIEWIGLRPARLENLVSVQSAALTDSGLEGDHARAGKRALSLIQAEHLPVIASLAGLDKVAPETLRRNVVISGINLTALRNHPVRIGEAIVEFTTVCAPCSRMEKTMGYGAYSAMRGHGGWCATVLQPGLITVGDMVTRAA</sequence>
<dbReference type="PANTHER" id="PTHR36930:SF1">
    <property type="entry name" value="MOSC DOMAIN-CONTAINING PROTEIN"/>
    <property type="match status" value="1"/>
</dbReference>
<dbReference type="GO" id="GO:0030151">
    <property type="term" value="F:molybdenum ion binding"/>
    <property type="evidence" value="ECO:0007669"/>
    <property type="project" value="InterPro"/>
</dbReference>
<evidence type="ECO:0000259" key="1">
    <source>
        <dbReference type="PROSITE" id="PS51340"/>
    </source>
</evidence>
<feature type="domain" description="MOSC" evidence="1">
    <location>
        <begin position="33"/>
        <end position="158"/>
    </location>
</feature>
<dbReference type="EMBL" id="FWFT01000001">
    <property type="protein sequence ID" value="SLN14486.1"/>
    <property type="molecule type" value="Genomic_DNA"/>
</dbReference>
<dbReference type="PANTHER" id="PTHR36930">
    <property type="entry name" value="METAL-SULFUR CLUSTER BIOSYNTHESIS PROTEINS YUAD-RELATED"/>
    <property type="match status" value="1"/>
</dbReference>
<dbReference type="PROSITE" id="PS51340">
    <property type="entry name" value="MOSC"/>
    <property type="match status" value="1"/>
</dbReference>
<proteinExistence type="predicted"/>
<reference evidence="2 3" key="1">
    <citation type="submission" date="2017-03" db="EMBL/GenBank/DDBJ databases">
        <authorList>
            <person name="Afonso C.L."/>
            <person name="Miller P.J."/>
            <person name="Scott M.A."/>
            <person name="Spackman E."/>
            <person name="Goraichik I."/>
            <person name="Dimitrov K.M."/>
            <person name="Suarez D.L."/>
            <person name="Swayne D.E."/>
        </authorList>
    </citation>
    <scope>NUCLEOTIDE SEQUENCE [LARGE SCALE GENOMIC DNA]</scope>
    <source>
        <strain evidence="2 3">CECT 8397</strain>
    </source>
</reference>
<accession>A0A1Y5RCW8</accession>
<dbReference type="GO" id="GO:0003824">
    <property type="term" value="F:catalytic activity"/>
    <property type="evidence" value="ECO:0007669"/>
    <property type="project" value="InterPro"/>
</dbReference>
<dbReference type="InterPro" id="IPR052716">
    <property type="entry name" value="MOSC_domain"/>
</dbReference>
<dbReference type="GO" id="GO:0030170">
    <property type="term" value="F:pyridoxal phosphate binding"/>
    <property type="evidence" value="ECO:0007669"/>
    <property type="project" value="InterPro"/>
</dbReference>
<dbReference type="Pfam" id="PF03473">
    <property type="entry name" value="MOSC"/>
    <property type="match status" value="1"/>
</dbReference>
<gene>
    <name evidence="2" type="ORF">PSJ8397_00271</name>
</gene>
<dbReference type="SUPFAM" id="SSF50800">
    <property type="entry name" value="PK beta-barrel domain-like"/>
    <property type="match status" value="1"/>
</dbReference>
<dbReference type="InterPro" id="IPR005302">
    <property type="entry name" value="MoCF_Sase_C"/>
</dbReference>
<name>A0A1Y5RCW8_9RHOB</name>
<evidence type="ECO:0000313" key="2">
    <source>
        <dbReference type="EMBL" id="SLN14486.1"/>
    </source>
</evidence>
<keyword evidence="3" id="KW-1185">Reference proteome</keyword>
<evidence type="ECO:0000313" key="3">
    <source>
        <dbReference type="Proteomes" id="UP000193623"/>
    </source>
</evidence>
<organism evidence="2 3">
    <name type="scientific">Pseudooctadecabacter jejudonensis</name>
    <dbReference type="NCBI Taxonomy" id="1391910"/>
    <lineage>
        <taxon>Bacteria</taxon>
        <taxon>Pseudomonadati</taxon>
        <taxon>Pseudomonadota</taxon>
        <taxon>Alphaproteobacteria</taxon>
        <taxon>Rhodobacterales</taxon>
        <taxon>Paracoccaceae</taxon>
        <taxon>Pseudooctadecabacter</taxon>
    </lineage>
</organism>
<protein>
    <submittedName>
        <fullName evidence="2">MOSC domain protein</fullName>
    </submittedName>
</protein>
<dbReference type="Gene3D" id="2.40.33.20">
    <property type="entry name" value="PK beta-barrel domain-like"/>
    <property type="match status" value="1"/>
</dbReference>
<dbReference type="InterPro" id="IPR011037">
    <property type="entry name" value="Pyrv_Knase-like_insert_dom_sf"/>
</dbReference>
<dbReference type="Proteomes" id="UP000193623">
    <property type="component" value="Unassembled WGS sequence"/>
</dbReference>
<dbReference type="AlphaFoldDB" id="A0A1Y5RCW8"/>
<dbReference type="RefSeq" id="WP_306372127.1">
    <property type="nucleotide sequence ID" value="NZ_FWFT01000001.1"/>
</dbReference>